<gene>
    <name evidence="1" type="ORF">RCOM_1903930</name>
</gene>
<dbReference type="AlphaFoldDB" id="B9THB3"/>
<organism evidence="1 2">
    <name type="scientific">Ricinus communis</name>
    <name type="common">Castor bean</name>
    <dbReference type="NCBI Taxonomy" id="3988"/>
    <lineage>
        <taxon>Eukaryota</taxon>
        <taxon>Viridiplantae</taxon>
        <taxon>Streptophyta</taxon>
        <taxon>Embryophyta</taxon>
        <taxon>Tracheophyta</taxon>
        <taxon>Spermatophyta</taxon>
        <taxon>Magnoliopsida</taxon>
        <taxon>eudicotyledons</taxon>
        <taxon>Gunneridae</taxon>
        <taxon>Pentapetalae</taxon>
        <taxon>rosids</taxon>
        <taxon>fabids</taxon>
        <taxon>Malpighiales</taxon>
        <taxon>Euphorbiaceae</taxon>
        <taxon>Acalyphoideae</taxon>
        <taxon>Acalypheae</taxon>
        <taxon>Ricinus</taxon>
    </lineage>
</organism>
<proteinExistence type="predicted"/>
<protein>
    <submittedName>
        <fullName evidence="1">Uncharacterized protein</fullName>
    </submittedName>
</protein>
<feature type="non-terminal residue" evidence="1">
    <location>
        <position position="238"/>
    </location>
</feature>
<accession>B9THB3</accession>
<reference evidence="2" key="1">
    <citation type="journal article" date="2010" name="Nat. Biotechnol.">
        <title>Draft genome sequence of the oilseed species Ricinus communis.</title>
        <authorList>
            <person name="Chan A.P."/>
            <person name="Crabtree J."/>
            <person name="Zhao Q."/>
            <person name="Lorenzi H."/>
            <person name="Orvis J."/>
            <person name="Puiu D."/>
            <person name="Melake-Berhan A."/>
            <person name="Jones K.M."/>
            <person name="Redman J."/>
            <person name="Chen G."/>
            <person name="Cahoon E.B."/>
            <person name="Gedil M."/>
            <person name="Stanke M."/>
            <person name="Haas B.J."/>
            <person name="Wortman J.R."/>
            <person name="Fraser-Liggett C.M."/>
            <person name="Ravel J."/>
            <person name="Rabinowicz P.D."/>
        </authorList>
    </citation>
    <scope>NUCLEOTIDE SEQUENCE [LARGE SCALE GENOMIC DNA]</scope>
    <source>
        <strain evidence="2">cv. Hale</strain>
    </source>
</reference>
<dbReference type="Proteomes" id="UP000008311">
    <property type="component" value="Unassembled WGS sequence"/>
</dbReference>
<name>B9THB3_RICCO</name>
<keyword evidence="2" id="KW-1185">Reference proteome</keyword>
<evidence type="ECO:0000313" key="2">
    <source>
        <dbReference type="Proteomes" id="UP000008311"/>
    </source>
</evidence>
<dbReference type="EMBL" id="EQ981363">
    <property type="protein sequence ID" value="EEF24752.1"/>
    <property type="molecule type" value="Genomic_DNA"/>
</dbReference>
<dbReference type="InParanoid" id="B9THB3"/>
<sequence length="238" mass="26943">MSDPYQSIDAYADPYAKTASIDGYVVPNGFPKQVVPALMDQRELISDNSDPIHIREQDDPSLKSRPYHLSVETDLFGEVPRFWVSGTGDMRSLAAHTGLEYDPIRQQYRASTPYHARLIWCYADSSANHALQKLFPRFSMPSKPRHVPFVMATNDRIICLTSPDCNDRPRNAGFVYNKKGRFWETRDLRRVMPLIDIAEEDLQRRLQAVSSLPFDMLTDVTISDLVSIPPPEEGLGGG</sequence>
<evidence type="ECO:0000313" key="1">
    <source>
        <dbReference type="EMBL" id="EEF24752.1"/>
    </source>
</evidence>